<evidence type="ECO:0000313" key="9">
    <source>
        <dbReference type="Proteomes" id="UP000281738"/>
    </source>
</evidence>
<proteinExistence type="predicted"/>
<evidence type="ECO:0000256" key="2">
    <source>
        <dbReference type="ARBA" id="ARBA00022723"/>
    </source>
</evidence>
<reference evidence="8 9" key="1">
    <citation type="submission" date="2018-11" db="EMBL/GenBank/DDBJ databases">
        <title>Sequencing the genomes of 1000 actinobacteria strains.</title>
        <authorList>
            <person name="Klenk H.-P."/>
        </authorList>
    </citation>
    <scope>NUCLEOTIDE SEQUENCE [LARGE SCALE GENOMIC DNA]</scope>
    <source>
        <strain evidence="8 9">DSM 12652</strain>
    </source>
</reference>
<dbReference type="PROSITE" id="PS51300">
    <property type="entry name" value="NIRD"/>
    <property type="match status" value="1"/>
</dbReference>
<dbReference type="GO" id="GO:0051537">
    <property type="term" value="F:2 iron, 2 sulfur cluster binding"/>
    <property type="evidence" value="ECO:0007669"/>
    <property type="project" value="UniProtKB-KW"/>
</dbReference>
<sequence>MTTSTTTWTPVCRLADVEVEGGVAALVEGRAVAVFRTWADEVFALSNYDPFSRASVLSRGIVGSRTSGGEAVPYVASPMHKQAFDLRSGRCLDDETVGVPTYDTRVEDGVVLVGPERTTQRETGQEPGTEDE</sequence>
<dbReference type="Pfam" id="PF13806">
    <property type="entry name" value="Rieske_2"/>
    <property type="match status" value="1"/>
</dbReference>
<dbReference type="SUPFAM" id="SSF50022">
    <property type="entry name" value="ISP domain"/>
    <property type="match status" value="1"/>
</dbReference>
<evidence type="ECO:0000256" key="3">
    <source>
        <dbReference type="ARBA" id="ARBA00023002"/>
    </source>
</evidence>
<evidence type="ECO:0000313" key="8">
    <source>
        <dbReference type="EMBL" id="ROR92451.1"/>
    </source>
</evidence>
<evidence type="ECO:0000256" key="4">
    <source>
        <dbReference type="ARBA" id="ARBA00023004"/>
    </source>
</evidence>
<dbReference type="Proteomes" id="UP000281738">
    <property type="component" value="Unassembled WGS sequence"/>
</dbReference>
<keyword evidence="1" id="KW-0001">2Fe-2S</keyword>
<dbReference type="OrthoDB" id="3213360at2"/>
<protein>
    <submittedName>
        <fullName evidence="8">Nitrite reductase (NADH) small subunit</fullName>
    </submittedName>
</protein>
<dbReference type="InterPro" id="IPR017941">
    <property type="entry name" value="Rieske_2Fe-2S"/>
</dbReference>
<comment type="caution">
    <text evidence="8">The sequence shown here is derived from an EMBL/GenBank/DDBJ whole genome shotgun (WGS) entry which is preliminary data.</text>
</comment>
<keyword evidence="4" id="KW-0408">Iron</keyword>
<dbReference type="PANTHER" id="PTHR40562">
    <property type="match status" value="1"/>
</dbReference>
<dbReference type="InterPro" id="IPR017881">
    <property type="entry name" value="NirD"/>
</dbReference>
<keyword evidence="3" id="KW-0560">Oxidoreductase</keyword>
<accession>A0A3N2CY45</accession>
<keyword evidence="9" id="KW-1185">Reference proteome</keyword>
<dbReference type="PANTHER" id="PTHR40562:SF1">
    <property type="entry name" value="NITRITE REDUCTASE (NADH) SMALL SUBUNIT"/>
    <property type="match status" value="1"/>
</dbReference>
<dbReference type="GO" id="GO:0004497">
    <property type="term" value="F:monooxygenase activity"/>
    <property type="evidence" value="ECO:0007669"/>
    <property type="project" value="UniProtKB-ARBA"/>
</dbReference>
<dbReference type="RefSeq" id="WP_123392092.1">
    <property type="nucleotide sequence ID" value="NZ_RKHO01000001.1"/>
</dbReference>
<organism evidence="8 9">
    <name type="scientific">Nocardioides aurantiacus</name>
    <dbReference type="NCBI Taxonomy" id="86796"/>
    <lineage>
        <taxon>Bacteria</taxon>
        <taxon>Bacillati</taxon>
        <taxon>Actinomycetota</taxon>
        <taxon>Actinomycetes</taxon>
        <taxon>Propionibacteriales</taxon>
        <taxon>Nocardioidaceae</taxon>
        <taxon>Nocardioides</taxon>
    </lineage>
</organism>
<evidence type="ECO:0000259" key="7">
    <source>
        <dbReference type="PROSITE" id="PS51296"/>
    </source>
</evidence>
<keyword evidence="5" id="KW-0411">Iron-sulfur</keyword>
<keyword evidence="2" id="KW-0479">Metal-binding</keyword>
<feature type="domain" description="Rieske" evidence="7">
    <location>
        <begin position="9"/>
        <end position="113"/>
    </location>
</feature>
<evidence type="ECO:0000256" key="6">
    <source>
        <dbReference type="ARBA" id="ARBA00023063"/>
    </source>
</evidence>
<dbReference type="CDD" id="cd03529">
    <property type="entry name" value="Rieske_NirD"/>
    <property type="match status" value="1"/>
</dbReference>
<dbReference type="GO" id="GO:0016705">
    <property type="term" value="F:oxidoreductase activity, acting on paired donors, with incorporation or reduction of molecular oxygen"/>
    <property type="evidence" value="ECO:0007669"/>
    <property type="project" value="UniProtKB-ARBA"/>
</dbReference>
<evidence type="ECO:0000256" key="5">
    <source>
        <dbReference type="ARBA" id="ARBA00023014"/>
    </source>
</evidence>
<dbReference type="PROSITE" id="PS51296">
    <property type="entry name" value="RIESKE"/>
    <property type="match status" value="1"/>
</dbReference>
<dbReference type="GO" id="GO:0046872">
    <property type="term" value="F:metal ion binding"/>
    <property type="evidence" value="ECO:0007669"/>
    <property type="project" value="UniProtKB-KW"/>
</dbReference>
<dbReference type="InterPro" id="IPR036922">
    <property type="entry name" value="Rieske_2Fe-2S_sf"/>
</dbReference>
<name>A0A3N2CY45_9ACTN</name>
<dbReference type="GO" id="GO:0008942">
    <property type="term" value="F:nitrite reductase [NAD(P)H] activity"/>
    <property type="evidence" value="ECO:0007669"/>
    <property type="project" value="InterPro"/>
</dbReference>
<dbReference type="AlphaFoldDB" id="A0A3N2CY45"/>
<dbReference type="Gene3D" id="2.102.10.10">
    <property type="entry name" value="Rieske [2Fe-2S] iron-sulphur domain"/>
    <property type="match status" value="1"/>
</dbReference>
<keyword evidence="6" id="KW-0534">Nitrate assimilation</keyword>
<dbReference type="InterPro" id="IPR012748">
    <property type="entry name" value="Rieske-like_NirD"/>
</dbReference>
<dbReference type="GO" id="GO:0042128">
    <property type="term" value="P:nitrate assimilation"/>
    <property type="evidence" value="ECO:0007669"/>
    <property type="project" value="UniProtKB-KW"/>
</dbReference>
<evidence type="ECO:0000256" key="1">
    <source>
        <dbReference type="ARBA" id="ARBA00022714"/>
    </source>
</evidence>
<dbReference type="NCBIfam" id="TIGR02378">
    <property type="entry name" value="nirD_assim_sml"/>
    <property type="match status" value="1"/>
</dbReference>
<gene>
    <name evidence="8" type="ORF">EDD33_3341</name>
</gene>
<dbReference type="EMBL" id="RKHO01000001">
    <property type="protein sequence ID" value="ROR92451.1"/>
    <property type="molecule type" value="Genomic_DNA"/>
</dbReference>